<dbReference type="Proteomes" id="UP001600888">
    <property type="component" value="Unassembled WGS sequence"/>
</dbReference>
<sequence length="93" mass="10717">MTITETDETCESQLIVERTVPAKYVLDPKLLTTELERLFGEGKFAVEMRHNCYQIKTSKEFKLADLVRSCPSLRRIPSNASSRLSFKQQIDVH</sequence>
<organism evidence="1 2">
    <name type="scientific">Diaporthe vaccinii</name>
    <dbReference type="NCBI Taxonomy" id="105482"/>
    <lineage>
        <taxon>Eukaryota</taxon>
        <taxon>Fungi</taxon>
        <taxon>Dikarya</taxon>
        <taxon>Ascomycota</taxon>
        <taxon>Pezizomycotina</taxon>
        <taxon>Sordariomycetes</taxon>
        <taxon>Sordariomycetidae</taxon>
        <taxon>Diaporthales</taxon>
        <taxon>Diaporthaceae</taxon>
        <taxon>Diaporthe</taxon>
        <taxon>Diaporthe eres species complex</taxon>
    </lineage>
</organism>
<keyword evidence="2" id="KW-1185">Reference proteome</keyword>
<evidence type="ECO:0000313" key="2">
    <source>
        <dbReference type="Proteomes" id="UP001600888"/>
    </source>
</evidence>
<evidence type="ECO:0000313" key="1">
    <source>
        <dbReference type="EMBL" id="KAL2291821.1"/>
    </source>
</evidence>
<protein>
    <submittedName>
        <fullName evidence="1">Uncharacterized protein</fullName>
    </submittedName>
</protein>
<accession>A0ABR4FBF5</accession>
<comment type="caution">
    <text evidence="1">The sequence shown here is derived from an EMBL/GenBank/DDBJ whole genome shotgun (WGS) entry which is preliminary data.</text>
</comment>
<reference evidence="1 2" key="1">
    <citation type="submission" date="2024-03" db="EMBL/GenBank/DDBJ databases">
        <title>A high-quality draft genome sequence of Diaporthe vaccinii, a causative agent of upright dieback and viscid rot disease in cranberry plants.</title>
        <authorList>
            <person name="Sarrasin M."/>
            <person name="Lang B.F."/>
            <person name="Burger G."/>
        </authorList>
    </citation>
    <scope>NUCLEOTIDE SEQUENCE [LARGE SCALE GENOMIC DNA]</scope>
    <source>
        <strain evidence="1 2">IS7</strain>
    </source>
</reference>
<gene>
    <name evidence="1" type="ORF">FJTKL_12003</name>
</gene>
<proteinExistence type="predicted"/>
<dbReference type="EMBL" id="JBAWTH010000005">
    <property type="protein sequence ID" value="KAL2291821.1"/>
    <property type="molecule type" value="Genomic_DNA"/>
</dbReference>
<name>A0ABR4FBF5_9PEZI</name>